<evidence type="ECO:0000256" key="2">
    <source>
        <dbReference type="ARBA" id="ARBA00022630"/>
    </source>
</evidence>
<name>A0AAV3TYU1_9ALTE</name>
<accession>A0AAV3TYU1</accession>
<dbReference type="PIRSF" id="PIRSF000138">
    <property type="entry name" value="Al-hdrx_acd_dh"/>
    <property type="match status" value="1"/>
</dbReference>
<feature type="binding site" evidence="7">
    <location>
        <begin position="293"/>
        <end position="297"/>
    </location>
    <ligand>
        <name>FMN</name>
        <dbReference type="ChEBI" id="CHEBI:58210"/>
    </ligand>
</feature>
<dbReference type="PANTHER" id="PTHR10578:SF107">
    <property type="entry name" value="2-HYDROXYACID OXIDASE 1"/>
    <property type="match status" value="1"/>
</dbReference>
<feature type="binding site" evidence="7">
    <location>
        <begin position="90"/>
        <end position="92"/>
    </location>
    <ligand>
        <name>FMN</name>
        <dbReference type="ChEBI" id="CHEBI:58210"/>
    </ligand>
</feature>
<evidence type="ECO:0000256" key="7">
    <source>
        <dbReference type="PIRSR" id="PIRSR000138-2"/>
    </source>
</evidence>
<evidence type="ECO:0000256" key="3">
    <source>
        <dbReference type="ARBA" id="ARBA00022643"/>
    </source>
</evidence>
<feature type="binding site" evidence="7">
    <location>
        <position position="37"/>
    </location>
    <ligand>
        <name>glyoxylate</name>
        <dbReference type="ChEBI" id="CHEBI:36655"/>
    </ligand>
</feature>
<keyword evidence="10" id="KW-1185">Reference proteome</keyword>
<feature type="domain" description="FMN hydroxy acid dehydrogenase" evidence="8">
    <location>
        <begin position="11"/>
        <end position="366"/>
    </location>
</feature>
<dbReference type="Proteomes" id="UP001409585">
    <property type="component" value="Unassembled WGS sequence"/>
</dbReference>
<dbReference type="FunFam" id="3.20.20.70:FF:000029">
    <property type="entry name" value="L-lactate dehydrogenase"/>
    <property type="match status" value="1"/>
</dbReference>
<dbReference type="Pfam" id="PF01070">
    <property type="entry name" value="FMN_dh"/>
    <property type="match status" value="1"/>
</dbReference>
<dbReference type="PANTHER" id="PTHR10578">
    <property type="entry name" value="S -2-HYDROXY-ACID OXIDASE-RELATED"/>
    <property type="match status" value="1"/>
</dbReference>
<dbReference type="RefSeq" id="WP_345418061.1">
    <property type="nucleotide sequence ID" value="NZ_AP031496.1"/>
</dbReference>
<evidence type="ECO:0000256" key="1">
    <source>
        <dbReference type="ARBA" id="ARBA00001917"/>
    </source>
</evidence>
<dbReference type="InterPro" id="IPR013785">
    <property type="entry name" value="Aldolase_TIM"/>
</dbReference>
<dbReference type="InterPro" id="IPR012133">
    <property type="entry name" value="Alpha-hydoxy_acid_DH_FMN"/>
</dbReference>
<organism evidence="9 10">
    <name type="scientific">Halioxenophilus aromaticivorans</name>
    <dbReference type="NCBI Taxonomy" id="1306992"/>
    <lineage>
        <taxon>Bacteria</taxon>
        <taxon>Pseudomonadati</taxon>
        <taxon>Pseudomonadota</taxon>
        <taxon>Gammaproteobacteria</taxon>
        <taxon>Alteromonadales</taxon>
        <taxon>Alteromonadaceae</taxon>
        <taxon>Halioxenophilus</taxon>
    </lineage>
</organism>
<feature type="binding site" evidence="7">
    <location>
        <position position="141"/>
    </location>
    <ligand>
        <name>glyoxylate</name>
        <dbReference type="ChEBI" id="CHEBI:36655"/>
    </ligand>
</feature>
<gene>
    <name evidence="9" type="ORF">GCM10025791_10180</name>
</gene>
<dbReference type="SUPFAM" id="SSF51395">
    <property type="entry name" value="FMN-linked oxidoreductases"/>
    <property type="match status" value="1"/>
</dbReference>
<dbReference type="AlphaFoldDB" id="A0AAV3TYU1"/>
<protein>
    <submittedName>
        <fullName evidence="9">Alpha-hydroxy acid oxidase</fullName>
    </submittedName>
</protein>
<evidence type="ECO:0000313" key="9">
    <source>
        <dbReference type="EMBL" id="GAA4934967.1"/>
    </source>
</evidence>
<evidence type="ECO:0000256" key="4">
    <source>
        <dbReference type="ARBA" id="ARBA00023002"/>
    </source>
</evidence>
<evidence type="ECO:0000256" key="6">
    <source>
        <dbReference type="PIRSR" id="PIRSR000138-1"/>
    </source>
</evidence>
<comment type="caution">
    <text evidence="9">The sequence shown here is derived from an EMBL/GenBank/DDBJ whole genome shotgun (WGS) entry which is preliminary data.</text>
</comment>
<keyword evidence="4" id="KW-0560">Oxidoreductase</keyword>
<feature type="binding site" evidence="7">
    <location>
        <begin position="316"/>
        <end position="317"/>
    </location>
    <ligand>
        <name>FMN</name>
        <dbReference type="ChEBI" id="CHEBI:58210"/>
    </ligand>
</feature>
<dbReference type="Gene3D" id="3.20.20.70">
    <property type="entry name" value="Aldolase class I"/>
    <property type="match status" value="1"/>
</dbReference>
<feature type="binding site" evidence="7">
    <location>
        <position position="167"/>
    </location>
    <ligand>
        <name>glyoxylate</name>
        <dbReference type="ChEBI" id="CHEBI:36655"/>
    </ligand>
</feature>
<feature type="binding site" evidence="7">
    <location>
        <position position="260"/>
    </location>
    <ligand>
        <name>glyoxylate</name>
        <dbReference type="ChEBI" id="CHEBI:36655"/>
    </ligand>
</feature>
<keyword evidence="3 7" id="KW-0288">FMN</keyword>
<feature type="binding site" evidence="7">
    <location>
        <position position="176"/>
    </location>
    <ligand>
        <name>glyoxylate</name>
        <dbReference type="ChEBI" id="CHEBI:36655"/>
    </ligand>
</feature>
<dbReference type="PROSITE" id="PS51349">
    <property type="entry name" value="FMN_HYDROXY_ACID_DH_2"/>
    <property type="match status" value="1"/>
</dbReference>
<dbReference type="EMBL" id="BAABLX010000007">
    <property type="protein sequence ID" value="GAA4934967.1"/>
    <property type="molecule type" value="Genomic_DNA"/>
</dbReference>
<feature type="binding site" evidence="7">
    <location>
        <position position="265"/>
    </location>
    <ligand>
        <name>glyoxylate</name>
        <dbReference type="ChEBI" id="CHEBI:36655"/>
    </ligand>
</feature>
<feature type="binding site" evidence="7">
    <location>
        <position position="262"/>
    </location>
    <ligand>
        <name>glyoxylate</name>
        <dbReference type="ChEBI" id="CHEBI:36655"/>
    </ligand>
</feature>
<feature type="binding site" evidence="7">
    <location>
        <position position="119"/>
    </location>
    <ligand>
        <name>FMN</name>
        <dbReference type="ChEBI" id="CHEBI:58210"/>
    </ligand>
</feature>
<dbReference type="InterPro" id="IPR037396">
    <property type="entry name" value="FMN_HAD"/>
</dbReference>
<evidence type="ECO:0000259" key="8">
    <source>
        <dbReference type="PROSITE" id="PS51349"/>
    </source>
</evidence>
<comment type="cofactor">
    <cofactor evidence="1">
        <name>FMN</name>
        <dbReference type="ChEBI" id="CHEBI:58210"/>
    </cofactor>
</comment>
<feature type="binding site" evidence="7">
    <location>
        <position position="139"/>
    </location>
    <ligand>
        <name>FMN</name>
        <dbReference type="ChEBI" id="CHEBI:58210"/>
    </ligand>
</feature>
<keyword evidence="2 7" id="KW-0285">Flavoprotein</keyword>
<evidence type="ECO:0000313" key="10">
    <source>
        <dbReference type="Proteomes" id="UP001409585"/>
    </source>
</evidence>
<feature type="binding site" evidence="7">
    <location>
        <position position="238"/>
    </location>
    <ligand>
        <name>FMN</name>
        <dbReference type="ChEBI" id="CHEBI:58210"/>
    </ligand>
</feature>
<comment type="similarity">
    <text evidence="5">Belongs to the FMN-dependent alpha-hydroxy acid dehydrogenase family.</text>
</comment>
<sequence>MDFFYSQKLSRIPADFLSLADYERQAQDFMPHPVYEYIAGGADRDQALNNNRTSFDDWQILPSVLNSFRQANSTVHLIGQALAHPIIAAPVAYQRLVHNEGELATAQACTATESQMVVSTLTSQPLAAIGEQVASPWFQLYFQAQKQQTLQLVRQAEDAGYSALMVTVDVPINGLRIRAQKAGFALPPAVRAVHVSDAPPPLIEANQSVILNGYMAHSPSWDDIAWLQQQTQLPIFLKGILSTHDASQAQQAGLAGVVVSNHGGRSLDCLASPIHQIAAIRAAVGGDFSLILDSGVRHGTDVFKALALGANAVMIGRPIMYGLAIAGALGVAHCLKLLREEFELTMALAGCPTVEAITASHITRRP</sequence>
<dbReference type="GO" id="GO:0016614">
    <property type="term" value="F:oxidoreductase activity, acting on CH-OH group of donors"/>
    <property type="evidence" value="ECO:0007669"/>
    <property type="project" value="UniProtKB-ARBA"/>
</dbReference>
<dbReference type="GO" id="GO:0010181">
    <property type="term" value="F:FMN binding"/>
    <property type="evidence" value="ECO:0007669"/>
    <property type="project" value="InterPro"/>
</dbReference>
<feature type="active site" description="Proton acceptor" evidence="6">
    <location>
        <position position="262"/>
    </location>
</feature>
<dbReference type="CDD" id="cd02809">
    <property type="entry name" value="alpha_hydroxyacid_oxid_FMN"/>
    <property type="match status" value="1"/>
</dbReference>
<evidence type="ECO:0000256" key="5">
    <source>
        <dbReference type="ARBA" id="ARBA00024042"/>
    </source>
</evidence>
<reference evidence="10" key="1">
    <citation type="journal article" date="2019" name="Int. J. Syst. Evol. Microbiol.">
        <title>The Global Catalogue of Microorganisms (GCM) 10K type strain sequencing project: providing services to taxonomists for standard genome sequencing and annotation.</title>
        <authorList>
            <consortium name="The Broad Institute Genomics Platform"/>
            <consortium name="The Broad Institute Genome Sequencing Center for Infectious Disease"/>
            <person name="Wu L."/>
            <person name="Ma J."/>
        </authorList>
    </citation>
    <scope>NUCLEOTIDE SEQUENCE [LARGE SCALE GENOMIC DNA]</scope>
    <source>
        <strain evidence="10">JCM 19134</strain>
    </source>
</reference>
<dbReference type="InterPro" id="IPR000262">
    <property type="entry name" value="FMN-dep_DH"/>
</dbReference>
<proteinExistence type="inferred from homology"/>